<dbReference type="Pfam" id="PF03797">
    <property type="entry name" value="Autotransporter"/>
    <property type="match status" value="1"/>
</dbReference>
<organism evidence="3 4">
    <name type="scientific">Reyranella humidisoli</name>
    <dbReference type="NCBI Taxonomy" id="2849149"/>
    <lineage>
        <taxon>Bacteria</taxon>
        <taxon>Pseudomonadati</taxon>
        <taxon>Pseudomonadota</taxon>
        <taxon>Alphaproteobacteria</taxon>
        <taxon>Hyphomicrobiales</taxon>
        <taxon>Reyranellaceae</taxon>
        <taxon>Reyranella</taxon>
    </lineage>
</organism>
<dbReference type="InterPro" id="IPR005546">
    <property type="entry name" value="Autotransporte_beta"/>
</dbReference>
<proteinExistence type="predicted"/>
<dbReference type="SMART" id="SM00869">
    <property type="entry name" value="Autotransporter"/>
    <property type="match status" value="1"/>
</dbReference>
<feature type="signal peptide" evidence="1">
    <location>
        <begin position="1"/>
        <end position="18"/>
    </location>
</feature>
<name>A0ABS6IMP7_9HYPH</name>
<gene>
    <name evidence="3" type="ORF">KQ910_17965</name>
</gene>
<evidence type="ECO:0000259" key="2">
    <source>
        <dbReference type="PROSITE" id="PS51208"/>
    </source>
</evidence>
<dbReference type="RefSeq" id="WP_216963265.1">
    <property type="nucleotide sequence ID" value="NZ_JAHOPB010000001.1"/>
</dbReference>
<accession>A0ABS6IMP7</accession>
<evidence type="ECO:0000313" key="3">
    <source>
        <dbReference type="EMBL" id="MBU8875665.1"/>
    </source>
</evidence>
<dbReference type="EMBL" id="JAHOPB010000001">
    <property type="protein sequence ID" value="MBU8875665.1"/>
    <property type="molecule type" value="Genomic_DNA"/>
</dbReference>
<evidence type="ECO:0000256" key="1">
    <source>
        <dbReference type="SAM" id="SignalP"/>
    </source>
</evidence>
<keyword evidence="4" id="KW-1185">Reference proteome</keyword>
<comment type="caution">
    <text evidence="3">The sequence shown here is derived from an EMBL/GenBank/DDBJ whole genome shotgun (WGS) entry which is preliminary data.</text>
</comment>
<dbReference type="Proteomes" id="UP000727907">
    <property type="component" value="Unassembled WGS sequence"/>
</dbReference>
<keyword evidence="1" id="KW-0732">Signal</keyword>
<reference evidence="3 4" key="1">
    <citation type="submission" date="2021-06" db="EMBL/GenBank/DDBJ databases">
        <authorList>
            <person name="Lee D.H."/>
        </authorList>
    </citation>
    <scope>NUCLEOTIDE SEQUENCE [LARGE SCALE GENOMIC DNA]</scope>
    <source>
        <strain evidence="3 4">MMS21-HV4-11</strain>
    </source>
</reference>
<dbReference type="PROSITE" id="PS51208">
    <property type="entry name" value="AUTOTRANSPORTER"/>
    <property type="match status" value="1"/>
</dbReference>
<protein>
    <submittedName>
        <fullName evidence="3">Autotransporter domain-containing protein</fullName>
    </submittedName>
</protein>
<feature type="chain" id="PRO_5045601940" evidence="1">
    <location>
        <begin position="19"/>
        <end position="710"/>
    </location>
</feature>
<sequence length="710" mass="71101">MATILAWLTLTWTTEAAAQQPFTSGTFTQNTPLASGVTVSGTAVFTNNSTISLSTVLINALGATFTNNGTINGFVGVYSGTFVNTGSGAITASELQVGGAGGGSGFFTNNGSITGPVQNPQGTFINTGTITGAVTNGNSSGATEPSFTNIGTIIGNVFSTSVFTNTVGSTITGDFSNSFALVNNGTISGTVTNQPYGFNRGSGTMGNLVNYGSYSPGNSIGTLTVTGNHLHSGSGTYLAEVNGAGESDLVRVLGAASLQGGTVSVAVLPGAPLGPRTTYTILTAVGGLSGSYAAVSDPYPFLLSSLSQDANNIYLTLQPGGFAAAAQTGTHAAVGAALDAGVAGASGDFATILGTLATLQTAQVLPFMTAISGQNYSAFSSTMVQGAALFMNTVADQTGGFAPAGQRVALAEACDVACVTDPGTGTWGAWGGALGGVGTIGASAATGGVTYTAGGFAAGLDRELASGFRLGVTAGYTSGRQYVSGFSGTGATDTFLAGLYGTYREGKVYADALAGYAYSDNQMWRQIAVPALGQRTAQGRTGANQFYGQIEAGYRVDIGPVGGAAAAAYLTPFARLQGYTGTQNGFSETGAQSLNLTVAAQTTNSLRSVIGAQLGGSVDLGWREKLVAQLRLGWSHDYASTARPVTATLAGAPLAPFTTYGATQQRDAAVVGFSAGTAIAEATSVYLRYEGTISGADSAHGITAGVRMSW</sequence>
<feature type="domain" description="Autotransporter" evidence="2">
    <location>
        <begin position="422"/>
        <end position="710"/>
    </location>
</feature>
<evidence type="ECO:0000313" key="4">
    <source>
        <dbReference type="Proteomes" id="UP000727907"/>
    </source>
</evidence>